<keyword evidence="3" id="KW-0808">Transferase</keyword>
<feature type="domain" description="Phorbol-ester/DAG-type" evidence="2">
    <location>
        <begin position="311"/>
        <end position="371"/>
    </location>
</feature>
<protein>
    <submittedName>
        <fullName evidence="3">Protein kinase C-like phorbol ester/diacylglycerol-binding domain</fullName>
    </submittedName>
</protein>
<dbReference type="InterPro" id="IPR004146">
    <property type="entry name" value="DC1"/>
</dbReference>
<dbReference type="Pfam" id="PF03107">
    <property type="entry name" value="C1_2"/>
    <property type="match status" value="5"/>
</dbReference>
<keyword evidence="4" id="KW-1185">Reference proteome</keyword>
<organism evidence="3 4">
    <name type="scientific">Arabidopsis suecica</name>
    <name type="common">Swedish thale-cress</name>
    <name type="synonym">Cardaminopsis suecica</name>
    <dbReference type="NCBI Taxonomy" id="45249"/>
    <lineage>
        <taxon>Eukaryota</taxon>
        <taxon>Viridiplantae</taxon>
        <taxon>Streptophyta</taxon>
        <taxon>Embryophyta</taxon>
        <taxon>Tracheophyta</taxon>
        <taxon>Spermatophyta</taxon>
        <taxon>Magnoliopsida</taxon>
        <taxon>eudicotyledons</taxon>
        <taxon>Gunneridae</taxon>
        <taxon>Pentapetalae</taxon>
        <taxon>rosids</taxon>
        <taxon>malvids</taxon>
        <taxon>Brassicales</taxon>
        <taxon>Brassicaceae</taxon>
        <taxon>Camelineae</taxon>
        <taxon>Arabidopsis</taxon>
    </lineage>
</organism>
<proteinExistence type="predicted"/>
<reference evidence="3 4" key="1">
    <citation type="submission" date="2020-12" db="EMBL/GenBank/DDBJ databases">
        <title>Concerted genomic and epigenomic changes stabilize Arabidopsis allopolyploids.</title>
        <authorList>
            <person name="Chen Z."/>
        </authorList>
    </citation>
    <scope>NUCLEOTIDE SEQUENCE [LARGE SCALE GENOMIC DNA]</scope>
    <source>
        <strain evidence="3">As9502</strain>
        <tissue evidence="3">Leaf</tissue>
    </source>
</reference>
<dbReference type="AlphaFoldDB" id="A0A8T1ZTY5"/>
<evidence type="ECO:0000256" key="1">
    <source>
        <dbReference type="ARBA" id="ARBA00022737"/>
    </source>
</evidence>
<keyword evidence="3" id="KW-0418">Kinase</keyword>
<dbReference type="EMBL" id="JAEFBJ010000010">
    <property type="protein sequence ID" value="KAG7563339.1"/>
    <property type="molecule type" value="Genomic_DNA"/>
</dbReference>
<accession>A0A8T1ZTY5</accession>
<dbReference type="InterPro" id="IPR002219">
    <property type="entry name" value="PKC_DAG/PE"/>
</dbReference>
<evidence type="ECO:0000313" key="3">
    <source>
        <dbReference type="EMBL" id="KAG7563339.1"/>
    </source>
</evidence>
<dbReference type="PANTHER" id="PTHR32410:SF153">
    <property type="entry name" value="CHP-RICH ZINC FINGER PROTEIN-LIKE-RELATED"/>
    <property type="match status" value="1"/>
</dbReference>
<dbReference type="GO" id="GO:0016301">
    <property type="term" value="F:kinase activity"/>
    <property type="evidence" value="ECO:0007669"/>
    <property type="project" value="UniProtKB-KW"/>
</dbReference>
<dbReference type="OrthoDB" id="1066602at2759"/>
<dbReference type="PANTHER" id="PTHR32410">
    <property type="entry name" value="CYSTEINE/HISTIDINE-RICH C1 DOMAIN FAMILY PROTEIN"/>
    <property type="match status" value="1"/>
</dbReference>
<evidence type="ECO:0000313" key="4">
    <source>
        <dbReference type="Proteomes" id="UP000694251"/>
    </source>
</evidence>
<sequence length="425" mass="48625">MSFILYWWMKTEMRYLESLSSSRLPLSLVTICCVIMSYALCIGATIKKLIQKTIAVLAEPKRSAHTIIFVSPVMKGKWSCGVCRKEVDRDYGAYTCNVCSDYAVHTRCALRRDIWDGIELEGVPEEDKDIEAFERISDGIILHFSHGCHLKFETSGVYDENKFCQACTLSINEENCYICVECNFILHERCAYAPRKKVHPLHPHPLIQKAIDENPVFVCGVCLRISNGFIYQCANQDCNYILDVVCASASEPFDYQGHQHPLFLALDPNEKPICHICKSTEVQNVFNCIEVQCDFIICFKCATLPYLVRYKHDEHYLTFCRGDEASGSDWCELCEGKLAIGGKEGFYKCNDCCTTLHINCLLGLEPYSKPCETFPFNDGELRYQRNNSATRPICKDCNSRCQYPTFVVHTEDMVSYFICTFFNHP</sequence>
<dbReference type="InterPro" id="IPR053192">
    <property type="entry name" value="Vacuole_Formation_Reg"/>
</dbReference>
<dbReference type="Proteomes" id="UP000694251">
    <property type="component" value="Chromosome 10"/>
</dbReference>
<dbReference type="PROSITE" id="PS50081">
    <property type="entry name" value="ZF_DAG_PE_2"/>
    <property type="match status" value="1"/>
</dbReference>
<dbReference type="InterPro" id="IPR054483">
    <property type="entry name" value="DC1-like_CT"/>
</dbReference>
<evidence type="ECO:0000259" key="2">
    <source>
        <dbReference type="PROSITE" id="PS50081"/>
    </source>
</evidence>
<comment type="caution">
    <text evidence="3">The sequence shown here is derived from an EMBL/GenBank/DDBJ whole genome shotgun (WGS) entry which is preliminary data.</text>
</comment>
<gene>
    <name evidence="3" type="ORF">ISN44_As10g001580</name>
</gene>
<keyword evidence="1" id="KW-0677">Repeat</keyword>
<dbReference type="Pfam" id="PF22926">
    <property type="entry name" value="C1-like_CT"/>
    <property type="match status" value="1"/>
</dbReference>
<name>A0A8T1ZTY5_ARASU</name>